<dbReference type="InterPro" id="IPR035168">
    <property type="entry name" value="DUF5317"/>
</dbReference>
<sequence length="186" mass="21021">MALFVIVFAIVISLINGGKINNLFKMNLRYTWFLLLTAIINIAVLVYITRFNFIFRRELIMIYPYINIFTFFVMIFFAIANNKYFAFNIVAIGLALNLIAMINYGGFMPVVKDALVYNGSAGELGFLEKSLSMTHTLSVSGKTFNALADTIPLGKFTSFRTIISIGDIFLSLGLFMLVEDVMKRRS</sequence>
<keyword evidence="1" id="KW-0472">Membrane</keyword>
<gene>
    <name evidence="2" type="ORF">M1R53_05675</name>
</gene>
<keyword evidence="1" id="KW-0812">Transmembrane</keyword>
<protein>
    <submittedName>
        <fullName evidence="2">DUF5317 domain-containing protein</fullName>
    </submittedName>
</protein>
<dbReference type="AlphaFoldDB" id="A0A9E7DIX1"/>
<keyword evidence="1" id="KW-1133">Transmembrane helix</keyword>
<reference evidence="2" key="1">
    <citation type="submission" date="2022-04" db="EMBL/GenBank/DDBJ databases">
        <title>Complete genome sequences of Ezakiella coagulans and Fenollaria massiliensis.</title>
        <authorList>
            <person name="France M.T."/>
            <person name="Clifford J."/>
            <person name="Narina S."/>
            <person name="Rutt L."/>
            <person name="Ravel J."/>
        </authorList>
    </citation>
    <scope>NUCLEOTIDE SEQUENCE</scope>
    <source>
        <strain evidence="2">C0061C2</strain>
    </source>
</reference>
<evidence type="ECO:0000256" key="1">
    <source>
        <dbReference type="SAM" id="Phobius"/>
    </source>
</evidence>
<dbReference type="KEGG" id="fms:M1R53_05675"/>
<dbReference type="Pfam" id="PF17248">
    <property type="entry name" value="DUF5317"/>
    <property type="match status" value="1"/>
</dbReference>
<feature type="transmembrane region" description="Helical" evidence="1">
    <location>
        <begin position="27"/>
        <end position="48"/>
    </location>
</feature>
<feature type="transmembrane region" description="Helical" evidence="1">
    <location>
        <begin position="60"/>
        <end position="79"/>
    </location>
</feature>
<name>A0A9E7DIX1_9FIRM</name>
<proteinExistence type="predicted"/>
<dbReference type="Proteomes" id="UP000831151">
    <property type="component" value="Chromosome"/>
</dbReference>
<organism evidence="2 3">
    <name type="scientific">Fenollaria massiliensis</name>
    <dbReference type="NCBI Taxonomy" id="938288"/>
    <lineage>
        <taxon>Bacteria</taxon>
        <taxon>Bacillati</taxon>
        <taxon>Bacillota</taxon>
        <taxon>Clostridia</taxon>
        <taxon>Eubacteriales</taxon>
        <taxon>Fenollaria</taxon>
    </lineage>
</organism>
<feature type="transmembrane region" description="Helical" evidence="1">
    <location>
        <begin position="85"/>
        <end position="104"/>
    </location>
</feature>
<evidence type="ECO:0000313" key="3">
    <source>
        <dbReference type="Proteomes" id="UP000831151"/>
    </source>
</evidence>
<dbReference type="EMBL" id="CP096649">
    <property type="protein sequence ID" value="UQK58726.1"/>
    <property type="molecule type" value="Genomic_DNA"/>
</dbReference>
<evidence type="ECO:0000313" key="2">
    <source>
        <dbReference type="EMBL" id="UQK58726.1"/>
    </source>
</evidence>
<dbReference type="RefSeq" id="WP_249242307.1">
    <property type="nucleotide sequence ID" value="NZ_CP096649.1"/>
</dbReference>
<feature type="transmembrane region" description="Helical" evidence="1">
    <location>
        <begin position="159"/>
        <end position="178"/>
    </location>
</feature>
<accession>A0A9E7DIX1</accession>
<keyword evidence="3" id="KW-1185">Reference proteome</keyword>